<keyword evidence="1" id="KW-0472">Membrane</keyword>
<feature type="transmembrane region" description="Helical" evidence="1">
    <location>
        <begin position="338"/>
        <end position="360"/>
    </location>
</feature>
<feature type="transmembrane region" description="Helical" evidence="1">
    <location>
        <begin position="7"/>
        <end position="26"/>
    </location>
</feature>
<feature type="transmembrane region" description="Helical" evidence="1">
    <location>
        <begin position="305"/>
        <end position="326"/>
    </location>
</feature>
<feature type="transmembrane region" description="Helical" evidence="1">
    <location>
        <begin position="202"/>
        <end position="222"/>
    </location>
</feature>
<feature type="transmembrane region" description="Helical" evidence="1">
    <location>
        <begin position="228"/>
        <end position="253"/>
    </location>
</feature>
<evidence type="ECO:0000256" key="1">
    <source>
        <dbReference type="SAM" id="Phobius"/>
    </source>
</evidence>
<gene>
    <name evidence="2" type="ORF">MNBD_GAMMA19-1012</name>
</gene>
<feature type="transmembrane region" description="Helical" evidence="1">
    <location>
        <begin position="156"/>
        <end position="181"/>
    </location>
</feature>
<dbReference type="AlphaFoldDB" id="A0A3B1BCQ2"/>
<feature type="transmembrane region" description="Helical" evidence="1">
    <location>
        <begin position="41"/>
        <end position="60"/>
    </location>
</feature>
<evidence type="ECO:0000313" key="2">
    <source>
        <dbReference type="EMBL" id="VAX04105.1"/>
    </source>
</evidence>
<sequence>MKQKFSIHGNVWLFLGGVVSVLLYWYLSREIAGSSIKVERYIGYFGVAFVVYAATIFLATRGTSIPPLTYILVFAVLFRVIGVSVAPQFEDDYFRYIWDGFVLSGFDNPYQYPPSHYFADENLPEEYQNALNGVNYPDLPTIYAPTLQFSFLIAHWIWPAQVMGLQLVYSIVDVLLILLLAQMTDRRSLMLYAWNPLVIKEIAFTAHPDVAGVMLLIAAIFFVKNRPLLSVVSLALSVCAKPFAWIIAPFILLRLRKTYVFLFVILVLMIYLPFLLSGATDFTALSAFGKLWEYNAAVYHMLSQILPAANARLLCGAIFVVMYLVYIRHYRASGQTSIRGDILLGGLLVLSPVINPWYLLWILPFASLNRDVWPWVASCAVLLSYFTGLNMGDPSLASYEQARWVKPVEFGMIALAVLFDAYRRRPEKVKPD</sequence>
<proteinExistence type="predicted"/>
<protein>
    <recommendedName>
        <fullName evidence="3">DUF2029 domain-containing protein</fullName>
    </recommendedName>
</protein>
<dbReference type="EMBL" id="UOFV01000448">
    <property type="protein sequence ID" value="VAX04105.1"/>
    <property type="molecule type" value="Genomic_DNA"/>
</dbReference>
<reference evidence="2" key="1">
    <citation type="submission" date="2018-06" db="EMBL/GenBank/DDBJ databases">
        <authorList>
            <person name="Zhirakovskaya E."/>
        </authorList>
    </citation>
    <scope>NUCLEOTIDE SEQUENCE</scope>
</reference>
<keyword evidence="1" id="KW-1133">Transmembrane helix</keyword>
<feature type="transmembrane region" description="Helical" evidence="1">
    <location>
        <begin position="67"/>
        <end position="86"/>
    </location>
</feature>
<keyword evidence="1" id="KW-0812">Transmembrane</keyword>
<organism evidence="2">
    <name type="scientific">hydrothermal vent metagenome</name>
    <dbReference type="NCBI Taxonomy" id="652676"/>
    <lineage>
        <taxon>unclassified sequences</taxon>
        <taxon>metagenomes</taxon>
        <taxon>ecological metagenomes</taxon>
    </lineage>
</organism>
<evidence type="ECO:0008006" key="3">
    <source>
        <dbReference type="Google" id="ProtNLM"/>
    </source>
</evidence>
<accession>A0A3B1BCQ2</accession>
<name>A0A3B1BCQ2_9ZZZZ</name>
<feature type="transmembrane region" description="Helical" evidence="1">
    <location>
        <begin position="260"/>
        <end position="285"/>
    </location>
</feature>
<feature type="transmembrane region" description="Helical" evidence="1">
    <location>
        <begin position="372"/>
        <end position="392"/>
    </location>
</feature>